<evidence type="ECO:0000259" key="6">
    <source>
        <dbReference type="Pfam" id="PF02544"/>
    </source>
</evidence>
<keyword evidence="5" id="KW-0256">Endoplasmic reticulum</keyword>
<evidence type="ECO:0000256" key="2">
    <source>
        <dbReference type="ARBA" id="ARBA00022692"/>
    </source>
</evidence>
<dbReference type="RefSeq" id="XP_001936546.2">
    <property type="nucleotide sequence ID" value="XM_001936511.2"/>
</dbReference>
<comment type="caution">
    <text evidence="7">The sequence shown here is derived from an EMBL/GenBank/DDBJ whole genome shotgun (WGS) entry which is preliminary data.</text>
</comment>
<feature type="transmembrane region" description="Helical" evidence="5">
    <location>
        <begin position="168"/>
        <end position="188"/>
    </location>
</feature>
<keyword evidence="5" id="KW-0521">NADP</keyword>
<dbReference type="GO" id="GO:0160198">
    <property type="term" value="F:polyprenal reductase activity"/>
    <property type="evidence" value="ECO:0007669"/>
    <property type="project" value="UniProtKB-EC"/>
</dbReference>
<evidence type="ECO:0000256" key="3">
    <source>
        <dbReference type="ARBA" id="ARBA00022989"/>
    </source>
</evidence>
<evidence type="ECO:0000313" key="8">
    <source>
        <dbReference type="Proteomes" id="UP000245464"/>
    </source>
</evidence>
<feature type="transmembrane region" description="Helical" evidence="5">
    <location>
        <begin position="20"/>
        <end position="39"/>
    </location>
</feature>
<dbReference type="GO" id="GO:0016095">
    <property type="term" value="P:polyprenol catabolic process"/>
    <property type="evidence" value="ECO:0007669"/>
    <property type="project" value="UniProtKB-UniRule"/>
</dbReference>
<accession>A0A834S5N2</accession>
<comment type="pathway">
    <text evidence="5">Protein modification; protein glycosylation.</text>
</comment>
<evidence type="ECO:0000256" key="5">
    <source>
        <dbReference type="RuleBase" id="RU367081"/>
    </source>
</evidence>
<protein>
    <recommendedName>
        <fullName evidence="5">Polyprenal reductase</fullName>
        <ecNumber evidence="5">1.3.1.94</ecNumber>
    </recommendedName>
</protein>
<keyword evidence="4 5" id="KW-0472">Membrane</keyword>
<keyword evidence="3 5" id="KW-1133">Transmembrane helix</keyword>
<name>A0A834S5N2_9PLEO</name>
<comment type="catalytic activity">
    <reaction evidence="5">
        <text>a di-trans,poly-cis-dolichal + NADP(+) = a di-trans,poly-cis-polyprenal + NADPH + H(+)</text>
        <dbReference type="Rhea" id="RHEA:80727"/>
        <dbReference type="Rhea" id="RHEA-COMP:19536"/>
        <dbReference type="Rhea" id="RHEA-COMP:19537"/>
        <dbReference type="ChEBI" id="CHEBI:15378"/>
        <dbReference type="ChEBI" id="CHEBI:57783"/>
        <dbReference type="ChEBI" id="CHEBI:58349"/>
        <dbReference type="ChEBI" id="CHEBI:231623"/>
        <dbReference type="ChEBI" id="CHEBI:231637"/>
        <dbReference type="EC" id="1.3.1.94"/>
    </reaction>
    <physiologicalReaction direction="right-to-left" evidence="5">
        <dbReference type="Rhea" id="RHEA:80729"/>
    </physiologicalReaction>
</comment>
<evidence type="ECO:0000256" key="1">
    <source>
        <dbReference type="ARBA" id="ARBA00004127"/>
    </source>
</evidence>
<dbReference type="GO" id="GO:0006488">
    <property type="term" value="P:dolichol-linked oligosaccharide biosynthetic process"/>
    <property type="evidence" value="ECO:0007669"/>
    <property type="project" value="UniProtKB-UniRule"/>
</dbReference>
<comment type="function">
    <text evidence="5">Plays a key role in early steps of protein N-linked glycosylation by being involved in the conversion of polyprenol into dolichol. Acts as a polyprenal reductase that mediates the reduction of polyprenal into dolichal in a NADP-dependent mechanism. Dolichols are required for the synthesis of dolichol-linked monosaccharides and the oligosaccharide precursor used for N-glycosylation.</text>
</comment>
<comment type="similarity">
    <text evidence="5">Belongs to the steroid 5-alpha reductase family. Polyprenal reductase subfamily.</text>
</comment>
<dbReference type="PANTHER" id="PTHR14624">
    <property type="entry name" value="DFG10 PROTEIN"/>
    <property type="match status" value="1"/>
</dbReference>
<dbReference type="EC" id="1.3.1.94" evidence="5"/>
<organism evidence="7 8">
    <name type="scientific">Pyrenophora tritici-repentis</name>
    <dbReference type="NCBI Taxonomy" id="45151"/>
    <lineage>
        <taxon>Eukaryota</taxon>
        <taxon>Fungi</taxon>
        <taxon>Dikarya</taxon>
        <taxon>Ascomycota</taxon>
        <taxon>Pezizomycotina</taxon>
        <taxon>Dothideomycetes</taxon>
        <taxon>Pleosporomycetidae</taxon>
        <taxon>Pleosporales</taxon>
        <taxon>Pleosporineae</taxon>
        <taxon>Pleosporaceae</taxon>
        <taxon>Pyrenophora</taxon>
    </lineage>
</organism>
<feature type="transmembrane region" description="Helical" evidence="5">
    <location>
        <begin position="143"/>
        <end position="162"/>
    </location>
</feature>
<dbReference type="AlphaFoldDB" id="A0A834S5N2"/>
<reference evidence="7" key="1">
    <citation type="journal article" date="2018" name="BMC Genomics">
        <title>Comparative genomics of the wheat fungal pathogen Pyrenophora tritici-repentis reveals chromosomal variations and genome plasticity.</title>
        <authorList>
            <person name="Moolhuijzen P."/>
            <person name="See P.T."/>
            <person name="Hane J.K."/>
            <person name="Shi G."/>
            <person name="Liu Z."/>
            <person name="Oliver R.P."/>
            <person name="Moffat C.S."/>
        </authorList>
    </citation>
    <scope>NUCLEOTIDE SEQUENCE [LARGE SCALE GENOMIC DNA]</scope>
    <source>
        <strain evidence="7">M4</strain>
    </source>
</reference>
<dbReference type="UniPathway" id="UPA00378"/>
<dbReference type="InterPro" id="IPR001104">
    <property type="entry name" value="3-oxo-5_a-steroid_4-DH_C"/>
</dbReference>
<dbReference type="Pfam" id="PF02544">
    <property type="entry name" value="Steroid_dh"/>
    <property type="match status" value="1"/>
</dbReference>
<dbReference type="GO" id="GO:0005789">
    <property type="term" value="C:endoplasmic reticulum membrane"/>
    <property type="evidence" value="ECO:0007669"/>
    <property type="project" value="UniProtKB-SubCell"/>
</dbReference>
<comment type="subcellular location">
    <subcellularLocation>
        <location evidence="1">Endomembrane system</location>
        <topology evidence="1">Multi-pass membrane protein</topology>
    </subcellularLocation>
    <subcellularLocation>
        <location evidence="5">Endoplasmic reticulum membrane</location>
    </subcellularLocation>
</comment>
<dbReference type="GO" id="GO:0003865">
    <property type="term" value="F:3-oxo-5-alpha-steroid 4-dehydrogenase activity"/>
    <property type="evidence" value="ECO:0007669"/>
    <property type="project" value="TreeGrafter"/>
</dbReference>
<sequence length="285" mass="32426">MMMLVVMPMMQECDVAVLLRAFYIAASLLILAIHALPVLRARFLPYGSRATGTKKLHRDQQQQQPSAFVRALDYAAALQVPHNYFTHFYLTSVTCSLFWAVWHPLWQAQALQQAVWALLLLQGVRRMLESFAYMSSSKSTMSVAHWFMGLVFYLSINMAIWVETPANHVIQWALVPAVVVAQVLQHYYHAYLYRLRTQNTDYQLPLHPLFPNLLCPHYTCEVAIYALLSIIAAPNGSILNPTLACGTVFVATNLGVTAVGTKEWYVNKFGLHRVRSRKRMVPGLW</sequence>
<keyword evidence="2 5" id="KW-0812">Transmembrane</keyword>
<dbReference type="PROSITE" id="PS50244">
    <property type="entry name" value="S5A_REDUCTASE"/>
    <property type="match status" value="1"/>
</dbReference>
<feature type="domain" description="3-oxo-5-alpha-steroid 4-dehydrogenase C-terminal" evidence="6">
    <location>
        <begin position="159"/>
        <end position="285"/>
    </location>
</feature>
<proteinExistence type="inferred from homology"/>
<evidence type="ECO:0000313" key="7">
    <source>
        <dbReference type="EMBL" id="KAF7576358.1"/>
    </source>
</evidence>
<dbReference type="GO" id="GO:0102389">
    <property type="term" value="F:polyprenol reductase activity"/>
    <property type="evidence" value="ECO:0007669"/>
    <property type="project" value="UniProtKB-UniRule"/>
</dbReference>
<dbReference type="Proteomes" id="UP000245464">
    <property type="component" value="Chromosome 1"/>
</dbReference>
<evidence type="ECO:0000256" key="4">
    <source>
        <dbReference type="ARBA" id="ARBA00023136"/>
    </source>
</evidence>
<dbReference type="PANTHER" id="PTHR14624:SF0">
    <property type="entry name" value="POLYPRENOL REDUCTASE"/>
    <property type="match status" value="1"/>
</dbReference>
<dbReference type="EMBL" id="NQIK02000001">
    <property type="protein sequence ID" value="KAF7576358.1"/>
    <property type="molecule type" value="Genomic_DNA"/>
</dbReference>
<gene>
    <name evidence="7" type="ORF">PtrM4_005980</name>
</gene>
<dbReference type="KEGG" id="ptrr:6344471"/>
<comment type="caution">
    <text evidence="5">Lacks conserved residue(s) required for the propagation of feature annotation.</text>
</comment>
<keyword evidence="5" id="KW-0560">Oxidoreductase</keyword>
<dbReference type="GeneID" id="6344471"/>
<dbReference type="InterPro" id="IPR039698">
    <property type="entry name" value="Dfg10/SRD5A3"/>
</dbReference>